<keyword evidence="5 7" id="KW-0687">Ribonucleoprotein</keyword>
<evidence type="ECO:0000256" key="5">
    <source>
        <dbReference type="ARBA" id="ARBA00023274"/>
    </source>
</evidence>
<organism evidence="9">
    <name type="scientific">candidate division WOR-3 bacterium</name>
    <dbReference type="NCBI Taxonomy" id="2052148"/>
    <lineage>
        <taxon>Bacteria</taxon>
        <taxon>Bacteria division WOR-3</taxon>
    </lineage>
</organism>
<dbReference type="GO" id="GO:0006412">
    <property type="term" value="P:translation"/>
    <property type="evidence" value="ECO:0007669"/>
    <property type="project" value="InterPro"/>
</dbReference>
<dbReference type="Proteomes" id="UP000886014">
    <property type="component" value="Unassembled WGS sequence"/>
</dbReference>
<keyword evidence="3 7" id="KW-0694">RNA-binding</keyword>
<evidence type="ECO:0000256" key="6">
    <source>
        <dbReference type="ARBA" id="ARBA00035172"/>
    </source>
</evidence>
<protein>
    <recommendedName>
        <fullName evidence="6 7">Large ribosomal subunit protein bL20</fullName>
    </recommendedName>
</protein>
<dbReference type="GO" id="GO:0000027">
    <property type="term" value="P:ribosomal large subunit assembly"/>
    <property type="evidence" value="ECO:0007669"/>
    <property type="project" value="UniProtKB-UniRule"/>
</dbReference>
<evidence type="ECO:0000256" key="7">
    <source>
        <dbReference type="HAMAP-Rule" id="MF_00382"/>
    </source>
</evidence>
<dbReference type="PROSITE" id="PS00937">
    <property type="entry name" value="RIBOSOMAL_L20"/>
    <property type="match status" value="1"/>
</dbReference>
<reference evidence="9" key="1">
    <citation type="journal article" date="2020" name="mSystems">
        <title>Genome- and Community-Level Interaction Insights into Carbon Utilization and Element Cycling Functions of Hydrothermarchaeota in Hydrothermal Sediment.</title>
        <authorList>
            <person name="Zhou Z."/>
            <person name="Liu Y."/>
            <person name="Xu W."/>
            <person name="Pan J."/>
            <person name="Luo Z.H."/>
            <person name="Li M."/>
        </authorList>
    </citation>
    <scope>NUCLEOTIDE SEQUENCE [LARGE SCALE GENOMIC DNA]</scope>
    <source>
        <strain evidence="9">HyVt-94</strain>
    </source>
</reference>
<comment type="caution">
    <text evidence="9">The sequence shown here is derived from an EMBL/GenBank/DDBJ whole genome shotgun (WGS) entry which is preliminary data.</text>
</comment>
<dbReference type="Gene3D" id="6.10.160.10">
    <property type="match status" value="1"/>
</dbReference>
<dbReference type="GO" id="GO:0005840">
    <property type="term" value="C:ribosome"/>
    <property type="evidence" value="ECO:0007669"/>
    <property type="project" value="UniProtKB-KW"/>
</dbReference>
<evidence type="ECO:0000256" key="3">
    <source>
        <dbReference type="ARBA" id="ARBA00022884"/>
    </source>
</evidence>
<dbReference type="GO" id="GO:1990904">
    <property type="term" value="C:ribonucleoprotein complex"/>
    <property type="evidence" value="ECO:0007669"/>
    <property type="project" value="UniProtKB-KW"/>
</dbReference>
<comment type="function">
    <text evidence="7 8">Binds directly to 23S ribosomal RNA and is necessary for the in vitro assembly process of the 50S ribosomal subunit. It is not involved in the protein synthesizing functions of that subunit.</text>
</comment>
<sequence length="119" mass="13958">MRIKTGFTRRRRHKKIRRMARGYYGQKSSTFKKANEAVLKSLQYAYAHRKKKKAEMRKLWIIRINAACREEGLNYSTFINGLKKAGVNLNRKVLADIAVRDHEAFHELVEVAKQHVQTS</sequence>
<dbReference type="Gene3D" id="1.10.1900.20">
    <property type="entry name" value="Ribosomal protein L20"/>
    <property type="match status" value="1"/>
</dbReference>
<proteinExistence type="inferred from homology"/>
<evidence type="ECO:0000313" key="9">
    <source>
        <dbReference type="EMBL" id="HHF58009.1"/>
    </source>
</evidence>
<evidence type="ECO:0000256" key="8">
    <source>
        <dbReference type="RuleBase" id="RU000560"/>
    </source>
</evidence>
<dbReference type="InterPro" id="IPR049946">
    <property type="entry name" value="RIBOSOMAL_L20_CS"/>
</dbReference>
<dbReference type="EMBL" id="DRTV01000087">
    <property type="protein sequence ID" value="HHF58009.1"/>
    <property type="molecule type" value="Genomic_DNA"/>
</dbReference>
<dbReference type="PANTHER" id="PTHR10986">
    <property type="entry name" value="39S RIBOSOMAL PROTEIN L20"/>
    <property type="match status" value="1"/>
</dbReference>
<dbReference type="SUPFAM" id="SSF74731">
    <property type="entry name" value="Ribosomal protein L20"/>
    <property type="match status" value="1"/>
</dbReference>
<evidence type="ECO:0000256" key="1">
    <source>
        <dbReference type="ARBA" id="ARBA00007698"/>
    </source>
</evidence>
<evidence type="ECO:0000256" key="2">
    <source>
        <dbReference type="ARBA" id="ARBA00022730"/>
    </source>
</evidence>
<dbReference type="FunFam" id="1.10.1900.20:FF:000001">
    <property type="entry name" value="50S ribosomal protein L20"/>
    <property type="match status" value="1"/>
</dbReference>
<comment type="similarity">
    <text evidence="1 7 8">Belongs to the bacterial ribosomal protein bL20 family.</text>
</comment>
<keyword evidence="4 7" id="KW-0689">Ribosomal protein</keyword>
<dbReference type="InterPro" id="IPR035566">
    <property type="entry name" value="Ribosomal_protein_bL20_C"/>
</dbReference>
<dbReference type="CDD" id="cd07026">
    <property type="entry name" value="Ribosomal_L20"/>
    <property type="match status" value="1"/>
</dbReference>
<accession>A0A7C5I4C8</accession>
<gene>
    <name evidence="7" type="primary">rplT</name>
    <name evidence="9" type="ORF">ENL41_01130</name>
</gene>
<dbReference type="GO" id="GO:0019843">
    <property type="term" value="F:rRNA binding"/>
    <property type="evidence" value="ECO:0007669"/>
    <property type="project" value="UniProtKB-UniRule"/>
</dbReference>
<name>A0A7C5I4C8_UNCW3</name>
<evidence type="ECO:0000256" key="4">
    <source>
        <dbReference type="ARBA" id="ARBA00022980"/>
    </source>
</evidence>
<keyword evidence="2 7" id="KW-0699">rRNA-binding</keyword>
<dbReference type="AlphaFoldDB" id="A0A7C5I4C8"/>
<dbReference type="InterPro" id="IPR005813">
    <property type="entry name" value="Ribosomal_bL20"/>
</dbReference>
<dbReference type="GO" id="GO:0003735">
    <property type="term" value="F:structural constituent of ribosome"/>
    <property type="evidence" value="ECO:0007669"/>
    <property type="project" value="InterPro"/>
</dbReference>
<dbReference type="NCBIfam" id="TIGR01032">
    <property type="entry name" value="rplT_bact"/>
    <property type="match status" value="1"/>
</dbReference>
<dbReference type="PRINTS" id="PR00062">
    <property type="entry name" value="RIBOSOMALL20"/>
</dbReference>
<dbReference type="HAMAP" id="MF_00382">
    <property type="entry name" value="Ribosomal_bL20"/>
    <property type="match status" value="1"/>
</dbReference>
<dbReference type="Pfam" id="PF00453">
    <property type="entry name" value="Ribosomal_L20"/>
    <property type="match status" value="1"/>
</dbReference>